<evidence type="ECO:0000259" key="7">
    <source>
        <dbReference type="Pfam" id="PF09157"/>
    </source>
</evidence>
<accession>A0A285VA75</accession>
<reference evidence="9 10" key="1">
    <citation type="submission" date="2017-08" db="EMBL/GenBank/DDBJ databases">
        <authorList>
            <person name="de Groot N.N."/>
        </authorList>
    </citation>
    <scope>NUCLEOTIDE SEQUENCE [LARGE SCALE GENOMIC DNA]</scope>
    <source>
        <strain evidence="9 10">USBA 855</strain>
    </source>
</reference>
<dbReference type="EC" id="5.4.99.25" evidence="5"/>
<dbReference type="InterPro" id="IPR014780">
    <property type="entry name" value="tRNA_psdUridine_synth_TruB"/>
</dbReference>
<dbReference type="InterPro" id="IPR015947">
    <property type="entry name" value="PUA-like_sf"/>
</dbReference>
<dbReference type="GO" id="GO:0160148">
    <property type="term" value="F:tRNA pseudouridine(55) synthase activity"/>
    <property type="evidence" value="ECO:0007669"/>
    <property type="project" value="UniProtKB-EC"/>
</dbReference>
<dbReference type="RefSeq" id="WP_097021314.1">
    <property type="nucleotide sequence ID" value="NZ_OBQJ01000001.1"/>
</dbReference>
<gene>
    <name evidence="5" type="primary">truB</name>
    <name evidence="9" type="ORF">SAMN05421509_10124</name>
</gene>
<dbReference type="AlphaFoldDB" id="A0A285VA75"/>
<feature type="domain" description="tRNA pseudouridylate synthase B C-terminal" evidence="8">
    <location>
        <begin position="181"/>
        <end position="238"/>
    </location>
</feature>
<dbReference type="Proteomes" id="UP000219023">
    <property type="component" value="Unassembled WGS sequence"/>
</dbReference>
<dbReference type="Pfam" id="PF09157">
    <property type="entry name" value="TruB-C_2"/>
    <property type="match status" value="1"/>
</dbReference>
<dbReference type="NCBIfam" id="TIGR00431">
    <property type="entry name" value="TruB"/>
    <property type="match status" value="1"/>
</dbReference>
<dbReference type="Pfam" id="PF16198">
    <property type="entry name" value="TruB_C_2"/>
    <property type="match status" value="1"/>
</dbReference>
<evidence type="ECO:0000256" key="4">
    <source>
        <dbReference type="ARBA" id="ARBA00023235"/>
    </source>
</evidence>
<dbReference type="EMBL" id="OBQJ01000001">
    <property type="protein sequence ID" value="SOC50950.1"/>
    <property type="molecule type" value="Genomic_DNA"/>
</dbReference>
<protein>
    <recommendedName>
        <fullName evidence="5">tRNA pseudouridine synthase B</fullName>
        <ecNumber evidence="5">5.4.99.25</ecNumber>
    </recommendedName>
    <alternativeName>
        <fullName evidence="5">tRNA pseudouridine(55) synthase</fullName>
        <shortName evidence="5">Psi55 synthase</shortName>
    </alternativeName>
    <alternativeName>
        <fullName evidence="5">tRNA pseudouridylate synthase</fullName>
    </alternativeName>
    <alternativeName>
        <fullName evidence="5">tRNA-uridine isomerase</fullName>
    </alternativeName>
</protein>
<organism evidence="9 10">
    <name type="scientific">Chromohalobacter canadensis</name>
    <dbReference type="NCBI Taxonomy" id="141389"/>
    <lineage>
        <taxon>Bacteria</taxon>
        <taxon>Pseudomonadati</taxon>
        <taxon>Pseudomonadota</taxon>
        <taxon>Gammaproteobacteria</taxon>
        <taxon>Oceanospirillales</taxon>
        <taxon>Halomonadaceae</taxon>
        <taxon>Chromohalobacter</taxon>
    </lineage>
</organism>
<evidence type="ECO:0000313" key="9">
    <source>
        <dbReference type="EMBL" id="SOC50950.1"/>
    </source>
</evidence>
<dbReference type="PANTHER" id="PTHR13767:SF2">
    <property type="entry name" value="PSEUDOURIDYLATE SYNTHASE TRUB1"/>
    <property type="match status" value="1"/>
</dbReference>
<dbReference type="SUPFAM" id="SSF55120">
    <property type="entry name" value="Pseudouridine synthase"/>
    <property type="match status" value="1"/>
</dbReference>
<dbReference type="Pfam" id="PF01509">
    <property type="entry name" value="TruB_N"/>
    <property type="match status" value="1"/>
</dbReference>
<feature type="active site" description="Nucleophile" evidence="5">
    <location>
        <position position="47"/>
    </location>
</feature>
<dbReference type="CDD" id="cd21152">
    <property type="entry name" value="PUA_TruB_bacterial"/>
    <property type="match status" value="1"/>
</dbReference>
<dbReference type="InterPro" id="IPR020103">
    <property type="entry name" value="PsdUridine_synth_cat_dom_sf"/>
</dbReference>
<dbReference type="GO" id="GO:1990481">
    <property type="term" value="P:mRNA pseudouridine synthesis"/>
    <property type="evidence" value="ECO:0007669"/>
    <property type="project" value="TreeGrafter"/>
</dbReference>
<evidence type="ECO:0000256" key="2">
    <source>
        <dbReference type="ARBA" id="ARBA00005642"/>
    </source>
</evidence>
<evidence type="ECO:0000259" key="8">
    <source>
        <dbReference type="Pfam" id="PF16198"/>
    </source>
</evidence>
<keyword evidence="3 5" id="KW-0819">tRNA processing</keyword>
<dbReference type="Gene3D" id="2.30.130.10">
    <property type="entry name" value="PUA domain"/>
    <property type="match status" value="1"/>
</dbReference>
<comment type="catalytic activity">
    <reaction evidence="1 5">
        <text>uridine(55) in tRNA = pseudouridine(55) in tRNA</text>
        <dbReference type="Rhea" id="RHEA:42532"/>
        <dbReference type="Rhea" id="RHEA-COMP:10101"/>
        <dbReference type="Rhea" id="RHEA-COMP:10102"/>
        <dbReference type="ChEBI" id="CHEBI:65314"/>
        <dbReference type="ChEBI" id="CHEBI:65315"/>
        <dbReference type="EC" id="5.4.99.25"/>
    </reaction>
</comment>
<keyword evidence="4 5" id="KW-0413">Isomerase</keyword>
<dbReference type="HAMAP" id="MF_01080">
    <property type="entry name" value="TruB_bact"/>
    <property type="match status" value="1"/>
</dbReference>
<name>A0A285VA75_9GAMM</name>
<dbReference type="GO" id="GO:0031119">
    <property type="term" value="P:tRNA pseudouridine synthesis"/>
    <property type="evidence" value="ECO:0007669"/>
    <property type="project" value="UniProtKB-UniRule"/>
</dbReference>
<dbReference type="OrthoDB" id="9802309at2"/>
<dbReference type="InterPro" id="IPR002501">
    <property type="entry name" value="PsdUridine_synth_N"/>
</dbReference>
<dbReference type="PANTHER" id="PTHR13767">
    <property type="entry name" value="TRNA-PSEUDOURIDINE SYNTHASE"/>
    <property type="match status" value="1"/>
</dbReference>
<evidence type="ECO:0000256" key="5">
    <source>
        <dbReference type="HAMAP-Rule" id="MF_01080"/>
    </source>
</evidence>
<dbReference type="SUPFAM" id="SSF88697">
    <property type="entry name" value="PUA domain-like"/>
    <property type="match status" value="1"/>
</dbReference>
<evidence type="ECO:0000256" key="3">
    <source>
        <dbReference type="ARBA" id="ARBA00022694"/>
    </source>
</evidence>
<dbReference type="GO" id="GO:0003723">
    <property type="term" value="F:RNA binding"/>
    <property type="evidence" value="ECO:0007669"/>
    <property type="project" value="InterPro"/>
</dbReference>
<dbReference type="Gene3D" id="3.30.2350.10">
    <property type="entry name" value="Pseudouridine synthase"/>
    <property type="match status" value="1"/>
</dbReference>
<evidence type="ECO:0000256" key="1">
    <source>
        <dbReference type="ARBA" id="ARBA00000385"/>
    </source>
</evidence>
<comment type="similarity">
    <text evidence="2 5">Belongs to the pseudouridine synthase TruB family. Type 1 subfamily.</text>
</comment>
<feature type="domain" description="Pseudouridine synthase II N-terminal" evidence="6">
    <location>
        <begin position="32"/>
        <end position="180"/>
    </location>
</feature>
<dbReference type="FunFam" id="3.30.2350.10:FF:000011">
    <property type="entry name" value="tRNA pseudouridine synthase B"/>
    <property type="match status" value="1"/>
</dbReference>
<sequence>MARRRRGIPVDGVLLLDKAQGVSSNHALQQVRRLYEAQKAGHTGTLDPMATGLLPICFGEATKFSAYLLDADKTYRTRVRLGETTDTGDAEGTLIERHPVPALVEHDIEAVLERFRGDIEQIPPMYSALKHQGRPLYELAREGKQVERAVRRVKVYDMRLLSFEADGFELEVRCSKGTYIRTLAEDIGRALGCGAHITSLCRLRSGPFDAEAMHDFEALEQMDGPSRQARLLPIDAMLPHVPSLEVAAIESRRILHGQRARVETGTLVADETARLYHDGAFLGLVSVTRPGEVAPRRLRNTASPVRE</sequence>
<evidence type="ECO:0000259" key="6">
    <source>
        <dbReference type="Pfam" id="PF01509"/>
    </source>
</evidence>
<proteinExistence type="inferred from homology"/>
<dbReference type="CDD" id="cd02573">
    <property type="entry name" value="PseudoU_synth_EcTruB"/>
    <property type="match status" value="1"/>
</dbReference>
<evidence type="ECO:0000313" key="10">
    <source>
        <dbReference type="Proteomes" id="UP000219023"/>
    </source>
</evidence>
<comment type="function">
    <text evidence="5">Responsible for synthesis of pseudouridine from uracil-55 in the psi GC loop of transfer RNAs.</text>
</comment>
<dbReference type="InterPro" id="IPR015240">
    <property type="entry name" value="tRNA_sdUridine_synth_fam1_C"/>
</dbReference>
<dbReference type="InterPro" id="IPR032819">
    <property type="entry name" value="TruB_C"/>
</dbReference>
<dbReference type="InterPro" id="IPR036974">
    <property type="entry name" value="PUA_sf"/>
</dbReference>
<feature type="domain" description="tRNA pseudouridine synthase II TruB subfamily 1 C-terminal" evidence="7">
    <location>
        <begin position="242"/>
        <end position="298"/>
    </location>
</feature>